<evidence type="ECO:0000313" key="2">
    <source>
        <dbReference type="EMBL" id="MFC7011146.1"/>
    </source>
</evidence>
<sequence>MEPDRAEGRGLKAMRAAAGAGEGTGATGTTGQGHPELAVFVGLQATGKSTFYRQRLAEGHVLVSKDLFPRGARNKQARQMRLVEEALGAGRSVAVDNTNPSPEEWGPLVAAAHAHGARVVAYWFAPDIGGSLRRNATRTARERVPDVGVHATLKRLRRPSRADGFDAVFDVRFDGRGGFDVRATPAPVG</sequence>
<proteinExistence type="predicted"/>
<dbReference type="InterPro" id="IPR027417">
    <property type="entry name" value="P-loop_NTPase"/>
</dbReference>
<comment type="caution">
    <text evidence="2">The sequence shown here is derived from an EMBL/GenBank/DDBJ whole genome shotgun (WGS) entry which is preliminary data.</text>
</comment>
<reference evidence="3" key="1">
    <citation type="journal article" date="2019" name="Int. J. Syst. Evol. Microbiol.">
        <title>The Global Catalogue of Microorganisms (GCM) 10K type strain sequencing project: providing services to taxonomists for standard genome sequencing and annotation.</title>
        <authorList>
            <consortium name="The Broad Institute Genomics Platform"/>
            <consortium name="The Broad Institute Genome Sequencing Center for Infectious Disease"/>
            <person name="Wu L."/>
            <person name="Ma J."/>
        </authorList>
    </citation>
    <scope>NUCLEOTIDE SEQUENCE [LARGE SCALE GENOMIC DNA]</scope>
    <source>
        <strain evidence="3">JCM 4855</strain>
    </source>
</reference>
<keyword evidence="2" id="KW-0547">Nucleotide-binding</keyword>
<feature type="compositionally biased region" description="Basic and acidic residues" evidence="1">
    <location>
        <begin position="1"/>
        <end position="10"/>
    </location>
</feature>
<dbReference type="EMBL" id="JBHSYM010000007">
    <property type="protein sequence ID" value="MFC7011146.1"/>
    <property type="molecule type" value="Genomic_DNA"/>
</dbReference>
<dbReference type="Proteomes" id="UP001596409">
    <property type="component" value="Unassembled WGS sequence"/>
</dbReference>
<feature type="compositionally biased region" description="Gly residues" evidence="1">
    <location>
        <begin position="20"/>
        <end position="31"/>
    </location>
</feature>
<evidence type="ECO:0000256" key="1">
    <source>
        <dbReference type="SAM" id="MobiDB-lite"/>
    </source>
</evidence>
<gene>
    <name evidence="2" type="ORF">ACFQMH_05355</name>
</gene>
<dbReference type="Pfam" id="PF13671">
    <property type="entry name" value="AAA_33"/>
    <property type="match status" value="1"/>
</dbReference>
<dbReference type="Gene3D" id="3.40.50.300">
    <property type="entry name" value="P-loop containing nucleotide triphosphate hydrolases"/>
    <property type="match status" value="1"/>
</dbReference>
<feature type="region of interest" description="Disordered" evidence="1">
    <location>
        <begin position="1"/>
        <end position="32"/>
    </location>
</feature>
<organism evidence="2 3">
    <name type="scientific">Streptomyces viridiviolaceus</name>
    <dbReference type="NCBI Taxonomy" id="68282"/>
    <lineage>
        <taxon>Bacteria</taxon>
        <taxon>Bacillati</taxon>
        <taxon>Actinomycetota</taxon>
        <taxon>Actinomycetes</taxon>
        <taxon>Kitasatosporales</taxon>
        <taxon>Streptomycetaceae</taxon>
        <taxon>Streptomyces</taxon>
    </lineage>
</organism>
<accession>A0ABW2DX60</accession>
<evidence type="ECO:0000313" key="3">
    <source>
        <dbReference type="Proteomes" id="UP001596409"/>
    </source>
</evidence>
<keyword evidence="3" id="KW-1185">Reference proteome</keyword>
<protein>
    <submittedName>
        <fullName evidence="2">ATP-binding protein</fullName>
    </submittedName>
</protein>
<dbReference type="GO" id="GO:0005524">
    <property type="term" value="F:ATP binding"/>
    <property type="evidence" value="ECO:0007669"/>
    <property type="project" value="UniProtKB-KW"/>
</dbReference>
<dbReference type="PANTHER" id="PTHR12083">
    <property type="entry name" value="BIFUNCTIONAL POLYNUCLEOTIDE PHOSPHATASE/KINASE"/>
    <property type="match status" value="1"/>
</dbReference>
<keyword evidence="2" id="KW-0067">ATP-binding</keyword>
<dbReference type="SUPFAM" id="SSF52540">
    <property type="entry name" value="P-loop containing nucleoside triphosphate hydrolases"/>
    <property type="match status" value="1"/>
</dbReference>
<name>A0ABW2DX60_9ACTN</name>
<dbReference type="PANTHER" id="PTHR12083:SF9">
    <property type="entry name" value="BIFUNCTIONAL POLYNUCLEOTIDE PHOSPHATASE_KINASE"/>
    <property type="match status" value="1"/>
</dbReference>